<name>A0ABQ4LQU1_9BACL</name>
<feature type="chain" id="PRO_5046024125" description="Helix-hairpin-helix DNA-binding motif class 1 domain-containing protein" evidence="2">
    <location>
        <begin position="19"/>
        <end position="219"/>
    </location>
</feature>
<proteinExistence type="predicted"/>
<feature type="region of interest" description="Disordered" evidence="1">
    <location>
        <begin position="47"/>
        <end position="160"/>
    </location>
</feature>
<dbReference type="PANTHER" id="PTHR21180:SF32">
    <property type="entry name" value="ENDONUCLEASE_EXONUCLEASE_PHOSPHATASE FAMILY DOMAIN-CONTAINING PROTEIN 1"/>
    <property type="match status" value="1"/>
</dbReference>
<feature type="domain" description="Helix-hairpin-helix DNA-binding motif class 1" evidence="3">
    <location>
        <begin position="167"/>
        <end position="186"/>
    </location>
</feature>
<feature type="compositionally biased region" description="Polar residues" evidence="1">
    <location>
        <begin position="79"/>
        <end position="101"/>
    </location>
</feature>
<dbReference type="SUPFAM" id="SSF47781">
    <property type="entry name" value="RuvA domain 2-like"/>
    <property type="match status" value="1"/>
</dbReference>
<reference evidence="4 5" key="1">
    <citation type="submission" date="2021-03" db="EMBL/GenBank/DDBJ databases">
        <title>Antimicrobial resistance genes in bacteria isolated from Japanese honey, and their potential for conferring macrolide and lincosamide resistance in the American foulbrood pathogen Paenibacillus larvae.</title>
        <authorList>
            <person name="Okamoto M."/>
            <person name="Kumagai M."/>
            <person name="Kanamori H."/>
            <person name="Takamatsu D."/>
        </authorList>
    </citation>
    <scope>NUCLEOTIDE SEQUENCE [LARGE SCALE GENOMIC DNA]</scope>
    <source>
        <strain evidence="4 5">J21TS3</strain>
    </source>
</reference>
<dbReference type="InterPro" id="IPR010994">
    <property type="entry name" value="RuvA_2-like"/>
</dbReference>
<evidence type="ECO:0000256" key="2">
    <source>
        <dbReference type="SAM" id="SignalP"/>
    </source>
</evidence>
<dbReference type="Pfam" id="PF12836">
    <property type="entry name" value="HHH_3"/>
    <property type="match status" value="1"/>
</dbReference>
<dbReference type="Proteomes" id="UP000680638">
    <property type="component" value="Unassembled WGS sequence"/>
</dbReference>
<sequence length="219" mass="22394">MKKWTLAISACCAILGSAAILLSGLKTEKGIEGWEPLNNNLASALDGERMPESKSGGGQDPSGAAKTGKENIGAENAASAAQTRQPKQSVQTELQTGQETASAPEPQADSNVATKTGTGSPAGEAAPPGSGSSPVHAAPDKAAGDLETKSPEGPSGPKVNINTAQAAELMTIPGIGAKKAQAIIDYRNERGPFKRVADLDKVKGIGPKMLEKIKPYIEL</sequence>
<feature type="compositionally biased region" description="Basic and acidic residues" evidence="1">
    <location>
        <begin position="138"/>
        <end position="150"/>
    </location>
</feature>
<organism evidence="4 5">
    <name type="scientific">Paenibacillus cookii</name>
    <dbReference type="NCBI Taxonomy" id="157839"/>
    <lineage>
        <taxon>Bacteria</taxon>
        <taxon>Bacillati</taxon>
        <taxon>Bacillota</taxon>
        <taxon>Bacilli</taxon>
        <taxon>Bacillales</taxon>
        <taxon>Paenibacillaceae</taxon>
        <taxon>Paenibacillus</taxon>
    </lineage>
</organism>
<evidence type="ECO:0000256" key="1">
    <source>
        <dbReference type="SAM" id="MobiDB-lite"/>
    </source>
</evidence>
<evidence type="ECO:0000259" key="3">
    <source>
        <dbReference type="SMART" id="SM00278"/>
    </source>
</evidence>
<dbReference type="RefSeq" id="WP_212947269.1">
    <property type="nucleotide sequence ID" value="NZ_BORW01000001.1"/>
</dbReference>
<feature type="domain" description="Helix-hairpin-helix DNA-binding motif class 1" evidence="3">
    <location>
        <begin position="197"/>
        <end position="216"/>
    </location>
</feature>
<protein>
    <recommendedName>
        <fullName evidence="3">Helix-hairpin-helix DNA-binding motif class 1 domain-containing protein</fullName>
    </recommendedName>
</protein>
<keyword evidence="2" id="KW-0732">Signal</keyword>
<keyword evidence="5" id="KW-1185">Reference proteome</keyword>
<dbReference type="InterPro" id="IPR051675">
    <property type="entry name" value="Endo/Exo/Phosphatase_dom_1"/>
</dbReference>
<dbReference type="PANTHER" id="PTHR21180">
    <property type="entry name" value="ENDONUCLEASE/EXONUCLEASE/PHOSPHATASE FAMILY DOMAIN-CONTAINING PROTEIN 1"/>
    <property type="match status" value="1"/>
</dbReference>
<dbReference type="SMART" id="SM00278">
    <property type="entry name" value="HhH1"/>
    <property type="match status" value="2"/>
</dbReference>
<dbReference type="EMBL" id="BORW01000001">
    <property type="protein sequence ID" value="GIO65636.1"/>
    <property type="molecule type" value="Genomic_DNA"/>
</dbReference>
<accession>A0ABQ4LQU1</accession>
<evidence type="ECO:0000313" key="4">
    <source>
        <dbReference type="EMBL" id="GIO65636.1"/>
    </source>
</evidence>
<dbReference type="InterPro" id="IPR004509">
    <property type="entry name" value="Competence_ComEA_HhH"/>
</dbReference>
<dbReference type="NCBIfam" id="TIGR00426">
    <property type="entry name" value="competence protein ComEA helix-hairpin-helix repeat region"/>
    <property type="match status" value="1"/>
</dbReference>
<comment type="caution">
    <text evidence="4">The sequence shown here is derived from an EMBL/GenBank/DDBJ whole genome shotgun (WGS) entry which is preliminary data.</text>
</comment>
<feature type="signal peptide" evidence="2">
    <location>
        <begin position="1"/>
        <end position="18"/>
    </location>
</feature>
<dbReference type="Gene3D" id="1.10.150.320">
    <property type="entry name" value="Photosystem II 12 kDa extrinsic protein"/>
    <property type="match status" value="1"/>
</dbReference>
<evidence type="ECO:0000313" key="5">
    <source>
        <dbReference type="Proteomes" id="UP000680638"/>
    </source>
</evidence>
<feature type="compositionally biased region" description="Polar residues" evidence="1">
    <location>
        <begin position="108"/>
        <end position="119"/>
    </location>
</feature>
<gene>
    <name evidence="4" type="ORF">J21TS3_04570</name>
</gene>
<dbReference type="InterPro" id="IPR003583">
    <property type="entry name" value="Hlx-hairpin-Hlx_DNA-bd_motif"/>
</dbReference>